<accession>A0A1V9FYQ3</accession>
<gene>
    <name evidence="1" type="ORF">A3860_24415</name>
</gene>
<evidence type="ECO:0000313" key="2">
    <source>
        <dbReference type="Proteomes" id="UP000192796"/>
    </source>
</evidence>
<keyword evidence="2" id="KW-1185">Reference proteome</keyword>
<organism evidence="1 2">
    <name type="scientific">Niastella vici</name>
    <dbReference type="NCBI Taxonomy" id="1703345"/>
    <lineage>
        <taxon>Bacteria</taxon>
        <taxon>Pseudomonadati</taxon>
        <taxon>Bacteroidota</taxon>
        <taxon>Chitinophagia</taxon>
        <taxon>Chitinophagales</taxon>
        <taxon>Chitinophagaceae</taxon>
        <taxon>Niastella</taxon>
    </lineage>
</organism>
<dbReference type="STRING" id="1703345.A3860_24415"/>
<proteinExistence type="predicted"/>
<dbReference type="Proteomes" id="UP000192796">
    <property type="component" value="Unassembled WGS sequence"/>
</dbReference>
<comment type="caution">
    <text evidence="1">The sequence shown here is derived from an EMBL/GenBank/DDBJ whole genome shotgun (WGS) entry which is preliminary data.</text>
</comment>
<dbReference type="EMBL" id="LVYD01000045">
    <property type="protein sequence ID" value="OQP63489.1"/>
    <property type="molecule type" value="Genomic_DNA"/>
</dbReference>
<sequence length="64" mass="7340">MQHLLLALAIILLTIVAGTRNPDAETRKRSVVIQKEKQEEKKTVPSFPVDRIFVFSSRFDMIVN</sequence>
<dbReference type="AlphaFoldDB" id="A0A1V9FYQ3"/>
<name>A0A1V9FYQ3_9BACT</name>
<evidence type="ECO:0000313" key="1">
    <source>
        <dbReference type="EMBL" id="OQP63489.1"/>
    </source>
</evidence>
<protein>
    <submittedName>
        <fullName evidence="1">Uncharacterized protein</fullName>
    </submittedName>
</protein>
<dbReference type="RefSeq" id="WP_081147752.1">
    <property type="nucleotide sequence ID" value="NZ_LVYD01000045.1"/>
</dbReference>
<reference evidence="1 2" key="1">
    <citation type="submission" date="2016-03" db="EMBL/GenBank/DDBJ databases">
        <title>Niastella vici sp. nov., isolated from farmland soil.</title>
        <authorList>
            <person name="Chen L."/>
            <person name="Wang D."/>
            <person name="Yang S."/>
            <person name="Wang G."/>
        </authorList>
    </citation>
    <scope>NUCLEOTIDE SEQUENCE [LARGE SCALE GENOMIC DNA]</scope>
    <source>
        <strain evidence="1 2">DJ57</strain>
    </source>
</reference>